<dbReference type="Gene3D" id="3.30.40.10">
    <property type="entry name" value="Zinc/RING finger domain, C3HC4 (zinc finger)"/>
    <property type="match status" value="1"/>
</dbReference>
<keyword evidence="9" id="KW-1185">Reference proteome</keyword>
<evidence type="ECO:0000313" key="8">
    <source>
        <dbReference type="EMBL" id="CAJ1409544.1"/>
    </source>
</evidence>
<dbReference type="PANTHER" id="PTHR11685">
    <property type="entry name" value="RBR FAMILY RING FINGER AND IBR DOMAIN-CONTAINING"/>
    <property type="match status" value="1"/>
</dbReference>
<accession>A0AA36JPT8</accession>
<dbReference type="GO" id="GO:0016567">
    <property type="term" value="P:protein ubiquitination"/>
    <property type="evidence" value="ECO:0007669"/>
    <property type="project" value="InterPro"/>
</dbReference>
<evidence type="ECO:0000259" key="7">
    <source>
        <dbReference type="PROSITE" id="PS51873"/>
    </source>
</evidence>
<evidence type="ECO:0000256" key="4">
    <source>
        <dbReference type="ARBA" id="ARBA00022771"/>
    </source>
</evidence>
<keyword evidence="6" id="KW-0862">Zinc</keyword>
<evidence type="ECO:0000256" key="1">
    <source>
        <dbReference type="ARBA" id="ARBA00022679"/>
    </source>
</evidence>
<evidence type="ECO:0000256" key="6">
    <source>
        <dbReference type="ARBA" id="ARBA00022833"/>
    </source>
</evidence>
<feature type="domain" description="RING-type" evidence="7">
    <location>
        <begin position="37"/>
        <end position="385"/>
    </location>
</feature>
<protein>
    <recommendedName>
        <fullName evidence="7">RING-type domain-containing protein</fullName>
    </recommendedName>
</protein>
<name>A0AA36JPT8_9DINO</name>
<reference evidence="8" key="1">
    <citation type="submission" date="2023-08" db="EMBL/GenBank/DDBJ databases">
        <authorList>
            <person name="Chen Y."/>
            <person name="Shah S."/>
            <person name="Dougan E. K."/>
            <person name="Thang M."/>
            <person name="Chan C."/>
        </authorList>
    </citation>
    <scope>NUCLEOTIDE SEQUENCE</scope>
</reference>
<dbReference type="GO" id="GO:0004842">
    <property type="term" value="F:ubiquitin-protein transferase activity"/>
    <property type="evidence" value="ECO:0007669"/>
    <property type="project" value="InterPro"/>
</dbReference>
<dbReference type="Gene3D" id="1.20.120.1750">
    <property type="match status" value="1"/>
</dbReference>
<dbReference type="SUPFAM" id="SSF57850">
    <property type="entry name" value="RING/U-box"/>
    <property type="match status" value="2"/>
</dbReference>
<evidence type="ECO:0000256" key="5">
    <source>
        <dbReference type="ARBA" id="ARBA00022786"/>
    </source>
</evidence>
<keyword evidence="2" id="KW-0479">Metal-binding</keyword>
<gene>
    <name evidence="8" type="ORF">EVOR1521_LOCUS30620</name>
</gene>
<sequence>MAGESTNVPAKRKMSDLSESTAEDLDFCEYVVDTQPLQMRCPICLEVRHGTAGDFDHNQRWIVLQCCEDAVCRQCLRQHLQINGNSCPLNASHRLVDMDVIAGCCEPKEWVKLEQRRRYQEAGGRGFCCTGDCASVMPACPPLPPWNSQPFPAPCPGCQLAHCGRCGSPWPDSLLERHLCEDLRHSALRDVQSRVAAERLVAPMLDTLSHALVTGTSWNWVSATVQTLAAETARARLNGVGLSQEGTDLLMDSFPAPVAVDAQGASELRLLQMLQEYRAERRQGQEGEDVDWLTAMQHEGERIAFLRRGRRHTATLRQLETLNTQRRQDGVGPIKDCPSCQHPTERIDGCNIMTCSVCKAEWCFICARCKGGPSGCNHYHCQFAEEEANRAQGEASSSTVPVSTQA</sequence>
<evidence type="ECO:0000313" key="9">
    <source>
        <dbReference type="Proteomes" id="UP001178507"/>
    </source>
</evidence>
<dbReference type="EMBL" id="CAUJNA010003772">
    <property type="protein sequence ID" value="CAJ1409544.1"/>
    <property type="molecule type" value="Genomic_DNA"/>
</dbReference>
<dbReference type="GO" id="GO:0008270">
    <property type="term" value="F:zinc ion binding"/>
    <property type="evidence" value="ECO:0007669"/>
    <property type="project" value="UniProtKB-KW"/>
</dbReference>
<dbReference type="PROSITE" id="PS51873">
    <property type="entry name" value="TRIAD"/>
    <property type="match status" value="1"/>
</dbReference>
<evidence type="ECO:0000256" key="2">
    <source>
        <dbReference type="ARBA" id="ARBA00022723"/>
    </source>
</evidence>
<keyword evidence="4" id="KW-0863">Zinc-finger</keyword>
<comment type="caution">
    <text evidence="8">The sequence shown here is derived from an EMBL/GenBank/DDBJ whole genome shotgun (WGS) entry which is preliminary data.</text>
</comment>
<dbReference type="InterPro" id="IPR031127">
    <property type="entry name" value="E3_UB_ligase_RBR"/>
</dbReference>
<proteinExistence type="predicted"/>
<dbReference type="Proteomes" id="UP001178507">
    <property type="component" value="Unassembled WGS sequence"/>
</dbReference>
<dbReference type="CDD" id="cd20336">
    <property type="entry name" value="Rcat_RBR"/>
    <property type="match status" value="1"/>
</dbReference>
<keyword evidence="1" id="KW-0808">Transferase</keyword>
<organism evidence="8 9">
    <name type="scientific">Effrenium voratum</name>
    <dbReference type="NCBI Taxonomy" id="2562239"/>
    <lineage>
        <taxon>Eukaryota</taxon>
        <taxon>Sar</taxon>
        <taxon>Alveolata</taxon>
        <taxon>Dinophyceae</taxon>
        <taxon>Suessiales</taxon>
        <taxon>Symbiodiniaceae</taxon>
        <taxon>Effrenium</taxon>
    </lineage>
</organism>
<dbReference type="AlphaFoldDB" id="A0AA36JPT8"/>
<keyword evidence="5" id="KW-0833">Ubl conjugation pathway</keyword>
<evidence type="ECO:0000256" key="3">
    <source>
        <dbReference type="ARBA" id="ARBA00022737"/>
    </source>
</evidence>
<keyword evidence="3" id="KW-0677">Repeat</keyword>
<dbReference type="InterPro" id="IPR013083">
    <property type="entry name" value="Znf_RING/FYVE/PHD"/>
</dbReference>
<dbReference type="InterPro" id="IPR044066">
    <property type="entry name" value="TRIAD_supradom"/>
</dbReference>